<organism evidence="1 2">
    <name type="scientific">Pomacea canaliculata</name>
    <name type="common">Golden apple snail</name>
    <dbReference type="NCBI Taxonomy" id="400727"/>
    <lineage>
        <taxon>Eukaryota</taxon>
        <taxon>Metazoa</taxon>
        <taxon>Spiralia</taxon>
        <taxon>Lophotrochozoa</taxon>
        <taxon>Mollusca</taxon>
        <taxon>Gastropoda</taxon>
        <taxon>Caenogastropoda</taxon>
        <taxon>Architaenioglossa</taxon>
        <taxon>Ampullarioidea</taxon>
        <taxon>Ampullariidae</taxon>
        <taxon>Pomacea</taxon>
    </lineage>
</organism>
<dbReference type="OrthoDB" id="1708588at2759"/>
<gene>
    <name evidence="1" type="ORF">C0Q70_13958</name>
</gene>
<keyword evidence="2" id="KW-1185">Reference proteome</keyword>
<dbReference type="Proteomes" id="UP000245119">
    <property type="component" value="Linkage Group LG8"/>
</dbReference>
<comment type="caution">
    <text evidence="1">The sequence shown here is derived from an EMBL/GenBank/DDBJ whole genome shotgun (WGS) entry which is preliminary data.</text>
</comment>
<proteinExistence type="predicted"/>
<name>A0A2T7NYN4_POMCA</name>
<dbReference type="STRING" id="400727.A0A2T7NYN4"/>
<protein>
    <recommendedName>
        <fullName evidence="3">Mitochondrial ATP synthase regulatory component factor B</fullName>
    </recommendedName>
</protein>
<accession>A0A2T7NYN4</accession>
<dbReference type="InterPro" id="IPR032675">
    <property type="entry name" value="LRR_dom_sf"/>
</dbReference>
<dbReference type="EMBL" id="PZQS01000008">
    <property type="protein sequence ID" value="PVD26288.1"/>
    <property type="molecule type" value="Genomic_DNA"/>
</dbReference>
<evidence type="ECO:0000313" key="1">
    <source>
        <dbReference type="EMBL" id="PVD26288.1"/>
    </source>
</evidence>
<evidence type="ECO:0008006" key="3">
    <source>
        <dbReference type="Google" id="ProtNLM"/>
    </source>
</evidence>
<reference evidence="1 2" key="1">
    <citation type="submission" date="2018-04" db="EMBL/GenBank/DDBJ databases">
        <title>The genome of golden apple snail Pomacea canaliculata provides insight into stress tolerance and invasive adaptation.</title>
        <authorList>
            <person name="Liu C."/>
            <person name="Liu B."/>
            <person name="Ren Y."/>
            <person name="Zhang Y."/>
            <person name="Wang H."/>
            <person name="Li S."/>
            <person name="Jiang F."/>
            <person name="Yin L."/>
            <person name="Zhang G."/>
            <person name="Qian W."/>
            <person name="Fan W."/>
        </authorList>
    </citation>
    <scope>NUCLEOTIDE SEQUENCE [LARGE SCALE GENOMIC DNA]</scope>
    <source>
        <strain evidence="1">SZHN2017</strain>
        <tissue evidence="1">Muscle</tissue>
    </source>
</reference>
<evidence type="ECO:0000313" key="2">
    <source>
        <dbReference type="Proteomes" id="UP000245119"/>
    </source>
</evidence>
<dbReference type="AlphaFoldDB" id="A0A2T7NYN4"/>
<dbReference type="Gene3D" id="3.80.10.10">
    <property type="entry name" value="Ribonuclease Inhibitor"/>
    <property type="match status" value="2"/>
</dbReference>
<sequence length="247" mass="27955">MAAFVRSTKAALTLQCLIQSQVPRRWKWVYSKKEGVPRHILEWLHMEIDLSPKNISFILDKNKWKALKEDHKFITERHSILGPDLATAHFMVKRGAKVKFVGRDQWFKQDKDGHMYLPNRFIPNMLLEAIDASGMEMSYVAFDNMNISECNEVTENGLACLHHMRKLRGLKLSSLPNVKDIGLMVLLLEDMIPDCTVFGIEPHLLLPKSDAGSISPETDPALRSNTLSTEAVGVEDSQGFLHSGTKT</sequence>